<dbReference type="OrthoDB" id="3520662at2759"/>
<evidence type="ECO:0000313" key="2">
    <source>
        <dbReference type="Proteomes" id="UP000799779"/>
    </source>
</evidence>
<dbReference type="EMBL" id="ML977557">
    <property type="protein sequence ID" value="KAF2007409.1"/>
    <property type="molecule type" value="Genomic_DNA"/>
</dbReference>
<reference evidence="1" key="1">
    <citation type="journal article" date="2020" name="Stud. Mycol.">
        <title>101 Dothideomycetes genomes: a test case for predicting lifestyles and emergence of pathogens.</title>
        <authorList>
            <person name="Haridas S."/>
            <person name="Albert R."/>
            <person name="Binder M."/>
            <person name="Bloem J."/>
            <person name="Labutti K."/>
            <person name="Salamov A."/>
            <person name="Andreopoulos B."/>
            <person name="Baker S."/>
            <person name="Barry K."/>
            <person name="Bills G."/>
            <person name="Bluhm B."/>
            <person name="Cannon C."/>
            <person name="Castanera R."/>
            <person name="Culley D."/>
            <person name="Daum C."/>
            <person name="Ezra D."/>
            <person name="Gonzalez J."/>
            <person name="Henrissat B."/>
            <person name="Kuo A."/>
            <person name="Liang C."/>
            <person name="Lipzen A."/>
            <person name="Lutzoni F."/>
            <person name="Magnuson J."/>
            <person name="Mondo S."/>
            <person name="Nolan M."/>
            <person name="Ohm R."/>
            <person name="Pangilinan J."/>
            <person name="Park H.-J."/>
            <person name="Ramirez L."/>
            <person name="Alfaro M."/>
            <person name="Sun H."/>
            <person name="Tritt A."/>
            <person name="Yoshinaga Y."/>
            <person name="Zwiers L.-H."/>
            <person name="Turgeon B."/>
            <person name="Goodwin S."/>
            <person name="Spatafora J."/>
            <person name="Crous P."/>
            <person name="Grigoriev I."/>
        </authorList>
    </citation>
    <scope>NUCLEOTIDE SEQUENCE</scope>
    <source>
        <strain evidence="1">CBS 123094</strain>
    </source>
</reference>
<accession>A0A6A5X3B4</accession>
<proteinExistence type="predicted"/>
<dbReference type="AlphaFoldDB" id="A0A6A5X3B4"/>
<gene>
    <name evidence="1" type="ORF">P154DRAFT_558657</name>
</gene>
<sequence>MPPGQQQRDPRFIEISDDIKRNDDQALIAVLNQLARLQAQATVQRTLLSAAQILSSQAKNSALPNQLATRVRHIVKFAYEKSSRNEERGACLQKLDCNALKFCGLAYTVRDLLGLPDLHFEVLMEYIAEFVHCRGLIQYLYRSDINKALDHRSIAEDELFRGFLNESACLNSRPIKRLSVVNEDSSKVSNEPNAVSTEPTVSVLLPRKRPREEDTVSTSASTAPTRIASNQMSNEWSLTGDVFKLTINDVKEVSESDQVGSDIFLTMPHILKTAPFVTVPVSNSLALNFASRRSHLSSG</sequence>
<evidence type="ECO:0000313" key="1">
    <source>
        <dbReference type="EMBL" id="KAF2007409.1"/>
    </source>
</evidence>
<organism evidence="1 2">
    <name type="scientific">Amniculicola lignicola CBS 123094</name>
    <dbReference type="NCBI Taxonomy" id="1392246"/>
    <lineage>
        <taxon>Eukaryota</taxon>
        <taxon>Fungi</taxon>
        <taxon>Dikarya</taxon>
        <taxon>Ascomycota</taxon>
        <taxon>Pezizomycotina</taxon>
        <taxon>Dothideomycetes</taxon>
        <taxon>Pleosporomycetidae</taxon>
        <taxon>Pleosporales</taxon>
        <taxon>Amniculicolaceae</taxon>
        <taxon>Amniculicola</taxon>
    </lineage>
</organism>
<keyword evidence="2" id="KW-1185">Reference proteome</keyword>
<protein>
    <submittedName>
        <fullName evidence="1">Uncharacterized protein</fullName>
    </submittedName>
</protein>
<dbReference type="Proteomes" id="UP000799779">
    <property type="component" value="Unassembled WGS sequence"/>
</dbReference>
<name>A0A6A5X3B4_9PLEO</name>